<sequence length="118" mass="13492">MKSLTLGSLFLTISLHGDGQVSDFDTSISKTEVKFHQKGIPGEVLLEDRFYPHVEPFLAFRKVNLEDFPSSSSSYLQKSQPVKRRVNIQPQKRIENENDEEEVKTSFESFEDSLTVPN</sequence>
<evidence type="ECO:0000313" key="4">
    <source>
        <dbReference type="Proteomes" id="UP000675881"/>
    </source>
</evidence>
<accession>A0A7R8CT02</accession>
<dbReference type="AlphaFoldDB" id="A0A7R8CT02"/>
<gene>
    <name evidence="3" type="ORF">LSAA_9230</name>
</gene>
<feature type="signal peptide" evidence="2">
    <location>
        <begin position="1"/>
        <end position="19"/>
    </location>
</feature>
<dbReference type="EMBL" id="HG994583">
    <property type="protein sequence ID" value="CAF2921816.1"/>
    <property type="molecule type" value="Genomic_DNA"/>
</dbReference>
<reference evidence="3" key="1">
    <citation type="submission" date="2021-02" db="EMBL/GenBank/DDBJ databases">
        <authorList>
            <person name="Bekaert M."/>
        </authorList>
    </citation>
    <scope>NUCLEOTIDE SEQUENCE</scope>
    <source>
        <strain evidence="3">IoA-00</strain>
    </source>
</reference>
<evidence type="ECO:0000313" key="3">
    <source>
        <dbReference type="EMBL" id="CAF2921816.1"/>
    </source>
</evidence>
<feature type="chain" id="PRO_5043579754" evidence="2">
    <location>
        <begin position="20"/>
        <end position="118"/>
    </location>
</feature>
<evidence type="ECO:0000256" key="1">
    <source>
        <dbReference type="SAM" id="MobiDB-lite"/>
    </source>
</evidence>
<organism evidence="3 4">
    <name type="scientific">Lepeophtheirus salmonis</name>
    <name type="common">Salmon louse</name>
    <name type="synonym">Caligus salmonis</name>
    <dbReference type="NCBI Taxonomy" id="72036"/>
    <lineage>
        <taxon>Eukaryota</taxon>
        <taxon>Metazoa</taxon>
        <taxon>Ecdysozoa</taxon>
        <taxon>Arthropoda</taxon>
        <taxon>Crustacea</taxon>
        <taxon>Multicrustacea</taxon>
        <taxon>Hexanauplia</taxon>
        <taxon>Copepoda</taxon>
        <taxon>Siphonostomatoida</taxon>
        <taxon>Caligidae</taxon>
        <taxon>Lepeophtheirus</taxon>
    </lineage>
</organism>
<keyword evidence="2" id="KW-0732">Signal</keyword>
<protein>
    <submittedName>
        <fullName evidence="3">(salmon louse) hypothetical protein</fullName>
    </submittedName>
</protein>
<dbReference type="Proteomes" id="UP000675881">
    <property type="component" value="Chromosome 4"/>
</dbReference>
<keyword evidence="4" id="KW-1185">Reference proteome</keyword>
<proteinExistence type="predicted"/>
<evidence type="ECO:0000256" key="2">
    <source>
        <dbReference type="SAM" id="SignalP"/>
    </source>
</evidence>
<feature type="region of interest" description="Disordered" evidence="1">
    <location>
        <begin position="69"/>
        <end position="118"/>
    </location>
</feature>
<name>A0A7R8CT02_LEPSM</name>